<evidence type="ECO:0000256" key="1">
    <source>
        <dbReference type="ARBA" id="ARBA00022512"/>
    </source>
</evidence>
<feature type="region of interest" description="Disordered" evidence="5">
    <location>
        <begin position="29"/>
        <end position="63"/>
    </location>
</feature>
<dbReference type="Proteomes" id="UP001597365">
    <property type="component" value="Unassembled WGS sequence"/>
</dbReference>
<evidence type="ECO:0000256" key="6">
    <source>
        <dbReference type="SAM" id="Phobius"/>
    </source>
</evidence>
<evidence type="ECO:0000256" key="5">
    <source>
        <dbReference type="SAM" id="MobiDB-lite"/>
    </source>
</evidence>
<feature type="compositionally biased region" description="Low complexity" evidence="5">
    <location>
        <begin position="244"/>
        <end position="253"/>
    </location>
</feature>
<feature type="domain" description="Gram-positive cocci surface proteins LPxTG" evidence="8">
    <location>
        <begin position="265"/>
        <end position="301"/>
    </location>
</feature>
<evidence type="ECO:0000256" key="7">
    <source>
        <dbReference type="SAM" id="SignalP"/>
    </source>
</evidence>
<gene>
    <name evidence="9" type="ORF">ACFSJS_27645</name>
</gene>
<keyword evidence="2" id="KW-0964">Secreted</keyword>
<feature type="compositionally biased region" description="Low complexity" evidence="5">
    <location>
        <begin position="174"/>
        <end position="237"/>
    </location>
</feature>
<comment type="caution">
    <text evidence="9">The sequence shown here is derived from an EMBL/GenBank/DDBJ whole genome shotgun (WGS) entry which is preliminary data.</text>
</comment>
<dbReference type="InterPro" id="IPR019931">
    <property type="entry name" value="LPXTG_anchor"/>
</dbReference>
<keyword evidence="6" id="KW-0812">Transmembrane</keyword>
<keyword evidence="3 7" id="KW-0732">Signal</keyword>
<keyword evidence="4" id="KW-0572">Peptidoglycan-anchor</keyword>
<proteinExistence type="predicted"/>
<feature type="signal peptide" evidence="7">
    <location>
        <begin position="1"/>
        <end position="28"/>
    </location>
</feature>
<keyword evidence="1" id="KW-0134">Cell wall</keyword>
<evidence type="ECO:0000256" key="3">
    <source>
        <dbReference type="ARBA" id="ARBA00022729"/>
    </source>
</evidence>
<evidence type="ECO:0000256" key="2">
    <source>
        <dbReference type="ARBA" id="ARBA00022525"/>
    </source>
</evidence>
<accession>A0ABW4PRE5</accession>
<evidence type="ECO:0000259" key="8">
    <source>
        <dbReference type="PROSITE" id="PS50847"/>
    </source>
</evidence>
<evidence type="ECO:0000313" key="9">
    <source>
        <dbReference type="EMBL" id="MFD1833381.1"/>
    </source>
</evidence>
<protein>
    <submittedName>
        <fullName evidence="9">LPXTG cell wall anchor domain-containing protein</fullName>
    </submittedName>
</protein>
<evidence type="ECO:0000313" key="10">
    <source>
        <dbReference type="Proteomes" id="UP001597365"/>
    </source>
</evidence>
<keyword evidence="10" id="KW-1185">Reference proteome</keyword>
<reference evidence="10" key="1">
    <citation type="journal article" date="2019" name="Int. J. Syst. Evol. Microbiol.">
        <title>The Global Catalogue of Microorganisms (GCM) 10K type strain sequencing project: providing services to taxonomists for standard genome sequencing and annotation.</title>
        <authorList>
            <consortium name="The Broad Institute Genomics Platform"/>
            <consortium name="The Broad Institute Genome Sequencing Center for Infectious Disease"/>
            <person name="Wu L."/>
            <person name="Ma J."/>
        </authorList>
    </citation>
    <scope>NUCLEOTIDE SEQUENCE [LARGE SCALE GENOMIC DNA]</scope>
    <source>
        <strain evidence="10">CGMCC 4.7455</strain>
    </source>
</reference>
<dbReference type="RefSeq" id="WP_380905190.1">
    <property type="nucleotide sequence ID" value="NZ_JBHUFU010000033.1"/>
</dbReference>
<feature type="chain" id="PRO_5045458307" evidence="7">
    <location>
        <begin position="29"/>
        <end position="301"/>
    </location>
</feature>
<dbReference type="EMBL" id="JBHUFU010000033">
    <property type="protein sequence ID" value="MFD1833381.1"/>
    <property type="molecule type" value="Genomic_DNA"/>
</dbReference>
<keyword evidence="6" id="KW-0472">Membrane</keyword>
<name>A0ABW4PRE5_9ACTN</name>
<feature type="region of interest" description="Disordered" evidence="5">
    <location>
        <begin position="132"/>
        <end position="269"/>
    </location>
</feature>
<keyword evidence="6" id="KW-1133">Transmembrane helix</keyword>
<dbReference type="NCBIfam" id="TIGR01167">
    <property type="entry name" value="LPXTG_anchor"/>
    <property type="match status" value="1"/>
</dbReference>
<organism evidence="9 10">
    <name type="scientific">Streptomyces desertarenae</name>
    <dbReference type="NCBI Taxonomy" id="2666184"/>
    <lineage>
        <taxon>Bacteria</taxon>
        <taxon>Bacillati</taxon>
        <taxon>Actinomycetota</taxon>
        <taxon>Actinomycetes</taxon>
        <taxon>Kitasatosporales</taxon>
        <taxon>Streptomycetaceae</taxon>
        <taxon>Streptomyces</taxon>
    </lineage>
</organism>
<feature type="compositionally biased region" description="Gly residues" evidence="5">
    <location>
        <begin position="159"/>
        <end position="173"/>
    </location>
</feature>
<evidence type="ECO:0000256" key="4">
    <source>
        <dbReference type="ARBA" id="ARBA00023088"/>
    </source>
</evidence>
<feature type="transmembrane region" description="Helical" evidence="6">
    <location>
        <begin position="274"/>
        <end position="293"/>
    </location>
</feature>
<dbReference type="PROSITE" id="PS50847">
    <property type="entry name" value="GRAM_POS_ANCHORING"/>
    <property type="match status" value="1"/>
</dbReference>
<sequence>MRTLTPTRAAAVAAAAALLLAPAAPAFATDTHSPELRQPLPRTATENDGAAPQESNCPTVPADKDGWHFVLPGNKAVFVKLTVTFEPGGTQTITDFGPPSDKHAYVASEPGAKLVAIDAEVKGSLPGDKFNLSHTCPASETDGGATGGSTGDTTTGGSTTEGGTSGETTGGSTGDTTEGTTSGETTGGSTTEGGTTTGGSTTEGTTGDTTEGTTSGETTGGSTTEGGTTTGGSTTEGTTGGSTGDTTEGTTGEAPGEQPDGDGNLAETGSSAPVAALAAAAAALLGAGAYLTMRRRKAAQG</sequence>